<dbReference type="AlphaFoldDB" id="A0A4R3KBV4"/>
<sequence length="209" mass="23201">MTRKICMLTLILTAILLHGIHAEAAPTTYGSTGLIDIPTADVIRTDQLELGYYSMDRKNYEVFAVPLTRSIEMSGSLRDENEDRTLKTLSTKINLKQESIISPGVAVGVYDLMNNDKRSVYISASKAMPFGLRLTAGVGTQYYKNGFVGLETKLIPLSKGGSFPDMSLMIERIDKKTSYGLRMATAKGLQITAGWRDREPFWGITYTMP</sequence>
<dbReference type="OrthoDB" id="3034544at2"/>
<feature type="chain" id="PRO_5020503099" evidence="1">
    <location>
        <begin position="25"/>
        <end position="209"/>
    </location>
</feature>
<reference evidence="2 3" key="1">
    <citation type="submission" date="2019-03" db="EMBL/GenBank/DDBJ databases">
        <title>Genomic Encyclopedia of Type Strains, Phase IV (KMG-IV): sequencing the most valuable type-strain genomes for metagenomic binning, comparative biology and taxonomic classification.</title>
        <authorList>
            <person name="Goeker M."/>
        </authorList>
    </citation>
    <scope>NUCLEOTIDE SEQUENCE [LARGE SCALE GENOMIC DNA]</scope>
    <source>
        <strain evidence="2 3">DSM 20467</strain>
    </source>
</reference>
<dbReference type="RefSeq" id="WP_132547999.1">
    <property type="nucleotide sequence ID" value="NZ_SMAA01000004.1"/>
</dbReference>
<organism evidence="2 3">
    <name type="scientific">Pectinatus cerevisiiphilus</name>
    <dbReference type="NCBI Taxonomy" id="86956"/>
    <lineage>
        <taxon>Bacteria</taxon>
        <taxon>Bacillati</taxon>
        <taxon>Bacillota</taxon>
        <taxon>Negativicutes</taxon>
        <taxon>Selenomonadales</taxon>
        <taxon>Selenomonadaceae</taxon>
        <taxon>Pectinatus</taxon>
    </lineage>
</organism>
<evidence type="ECO:0000313" key="3">
    <source>
        <dbReference type="Proteomes" id="UP000295188"/>
    </source>
</evidence>
<keyword evidence="3" id="KW-1185">Reference proteome</keyword>
<proteinExistence type="predicted"/>
<protein>
    <submittedName>
        <fullName evidence="2">Exopolysaccharide biosynthesis protein YbjH</fullName>
    </submittedName>
</protein>
<keyword evidence="1" id="KW-0732">Signal</keyword>
<name>A0A4R3KBV4_9FIRM</name>
<dbReference type="InterPro" id="IPR010344">
    <property type="entry name" value="YbjH"/>
</dbReference>
<gene>
    <name evidence="2" type="ORF">EDC37_10492</name>
</gene>
<evidence type="ECO:0000256" key="1">
    <source>
        <dbReference type="SAM" id="SignalP"/>
    </source>
</evidence>
<comment type="caution">
    <text evidence="2">The sequence shown here is derived from an EMBL/GenBank/DDBJ whole genome shotgun (WGS) entry which is preliminary data.</text>
</comment>
<dbReference type="Pfam" id="PF06082">
    <property type="entry name" value="YjbH"/>
    <property type="match status" value="1"/>
</dbReference>
<feature type="signal peptide" evidence="1">
    <location>
        <begin position="1"/>
        <end position="24"/>
    </location>
</feature>
<dbReference type="Proteomes" id="UP000295188">
    <property type="component" value="Unassembled WGS sequence"/>
</dbReference>
<accession>A0A4R3KBV4</accession>
<dbReference type="EMBL" id="SMAA01000004">
    <property type="protein sequence ID" value="TCS80490.1"/>
    <property type="molecule type" value="Genomic_DNA"/>
</dbReference>
<evidence type="ECO:0000313" key="2">
    <source>
        <dbReference type="EMBL" id="TCS80490.1"/>
    </source>
</evidence>